<dbReference type="AlphaFoldDB" id="A0A975T7T3"/>
<name>A0A975T7T3_9NOST</name>
<dbReference type="Proteomes" id="UP000683511">
    <property type="component" value="Chromosome"/>
</dbReference>
<keyword evidence="1" id="KW-0472">Membrane</keyword>
<keyword evidence="1" id="KW-1133">Transmembrane helix</keyword>
<accession>A0A975T7T3</accession>
<dbReference type="RefSeq" id="WP_190607171.1">
    <property type="nucleotide sequence ID" value="NZ_CP021056.1"/>
</dbReference>
<proteinExistence type="predicted"/>
<keyword evidence="1" id="KW-0812">Transmembrane</keyword>
<keyword evidence="3" id="KW-1185">Reference proteome</keyword>
<evidence type="ECO:0000313" key="2">
    <source>
        <dbReference type="EMBL" id="QXE23793.1"/>
    </source>
</evidence>
<evidence type="ECO:0000313" key="3">
    <source>
        <dbReference type="Proteomes" id="UP000683511"/>
    </source>
</evidence>
<evidence type="ECO:0000256" key="1">
    <source>
        <dbReference type="SAM" id="Phobius"/>
    </source>
</evidence>
<dbReference type="EMBL" id="CP021056">
    <property type="protein sequence ID" value="QXE23793.1"/>
    <property type="molecule type" value="Genomic_DNA"/>
</dbReference>
<protein>
    <submittedName>
        <fullName evidence="2">Uncharacterized protein</fullName>
    </submittedName>
</protein>
<organism evidence="2 3">
    <name type="scientific">Richelia sinica FACHB-800</name>
    <dbReference type="NCBI Taxonomy" id="1357546"/>
    <lineage>
        <taxon>Bacteria</taxon>
        <taxon>Bacillati</taxon>
        <taxon>Cyanobacteriota</taxon>
        <taxon>Cyanophyceae</taxon>
        <taxon>Nostocales</taxon>
        <taxon>Nostocaceae</taxon>
        <taxon>Richelia</taxon>
    </lineage>
</organism>
<feature type="transmembrane region" description="Helical" evidence="1">
    <location>
        <begin position="26"/>
        <end position="59"/>
    </location>
</feature>
<dbReference type="KEGG" id="rsin:B6N60_02484"/>
<gene>
    <name evidence="2" type="ORF">B6N60_02484</name>
</gene>
<reference evidence="2" key="1">
    <citation type="submission" date="2017-04" db="EMBL/GenBank/DDBJ databases">
        <title>Genome deletions in a multicellular cyanobacterial endosymbiont for morphological adaptation in marine diatoms.</title>
        <authorList>
            <person name="Wang Y."/>
            <person name="Gao H."/>
            <person name="Li R."/>
            <person name="Xu X."/>
        </authorList>
    </citation>
    <scope>NUCLEOTIDE SEQUENCE</scope>
    <source>
        <strain evidence="2">FACHB 800</strain>
    </source>
</reference>
<sequence length="64" mass="7136">MPLFFLITLGTGLATTYLFKKSHDEIGYIAGIMTGIGFIISLIIAPWQIQVLMLLLVLFSSKKF</sequence>